<sequence length="177" mass="19430">MRRVGENLGTSEWNGEMVELEGYEEVYFCNSDKDQEDKEDENNVVSDSDFHSSSAESENEWDDEDGTEDGVDGKKKDGGEKKGDGGEKGDGVYVVAVGGCTSSCSSREGIPVAIVAEIEYGLNLAIRHNILKILVYNDSIEAIHFLALVNDGTPWRVIRLVDSKKMLQVLGTSEFSL</sequence>
<proteinExistence type="predicted"/>
<feature type="compositionally biased region" description="Basic and acidic residues" evidence="1">
    <location>
        <begin position="71"/>
        <end position="87"/>
    </location>
</feature>
<gene>
    <name evidence="2" type="ORF">GIB67_037323</name>
</gene>
<feature type="region of interest" description="Disordered" evidence="1">
    <location>
        <begin position="28"/>
        <end position="87"/>
    </location>
</feature>
<feature type="compositionally biased region" description="Acidic residues" evidence="1">
    <location>
        <begin position="57"/>
        <end position="70"/>
    </location>
</feature>
<dbReference type="Proteomes" id="UP000541444">
    <property type="component" value="Unassembled WGS sequence"/>
</dbReference>
<evidence type="ECO:0000313" key="2">
    <source>
        <dbReference type="EMBL" id="KAF6157750.1"/>
    </source>
</evidence>
<comment type="caution">
    <text evidence="2">The sequence shown here is derived from an EMBL/GenBank/DDBJ whole genome shotgun (WGS) entry which is preliminary data.</text>
</comment>
<reference evidence="2 3" key="1">
    <citation type="journal article" date="2020" name="IScience">
        <title>Genome Sequencing of the Endangered Kingdonia uniflora (Circaeasteraceae, Ranunculales) Reveals Potential Mechanisms of Evolutionary Specialization.</title>
        <authorList>
            <person name="Sun Y."/>
            <person name="Deng T."/>
            <person name="Zhang A."/>
            <person name="Moore M.J."/>
            <person name="Landis J.B."/>
            <person name="Lin N."/>
            <person name="Zhang H."/>
            <person name="Zhang X."/>
            <person name="Huang J."/>
            <person name="Zhang X."/>
            <person name="Sun H."/>
            <person name="Wang H."/>
        </authorList>
    </citation>
    <scope>NUCLEOTIDE SEQUENCE [LARGE SCALE GENOMIC DNA]</scope>
    <source>
        <strain evidence="2">TB1705</strain>
        <tissue evidence="2">Leaf</tissue>
    </source>
</reference>
<dbReference type="EMBL" id="JACGCM010001272">
    <property type="protein sequence ID" value="KAF6157750.1"/>
    <property type="molecule type" value="Genomic_DNA"/>
</dbReference>
<name>A0A7J7MSK4_9MAGN</name>
<evidence type="ECO:0000256" key="1">
    <source>
        <dbReference type="SAM" id="MobiDB-lite"/>
    </source>
</evidence>
<accession>A0A7J7MSK4</accession>
<protein>
    <submittedName>
        <fullName evidence="2">Uncharacterized protein</fullName>
    </submittedName>
</protein>
<keyword evidence="3" id="KW-1185">Reference proteome</keyword>
<evidence type="ECO:0000313" key="3">
    <source>
        <dbReference type="Proteomes" id="UP000541444"/>
    </source>
</evidence>
<organism evidence="2 3">
    <name type="scientific">Kingdonia uniflora</name>
    <dbReference type="NCBI Taxonomy" id="39325"/>
    <lineage>
        <taxon>Eukaryota</taxon>
        <taxon>Viridiplantae</taxon>
        <taxon>Streptophyta</taxon>
        <taxon>Embryophyta</taxon>
        <taxon>Tracheophyta</taxon>
        <taxon>Spermatophyta</taxon>
        <taxon>Magnoliopsida</taxon>
        <taxon>Ranunculales</taxon>
        <taxon>Circaeasteraceae</taxon>
        <taxon>Kingdonia</taxon>
    </lineage>
</organism>
<dbReference type="AlphaFoldDB" id="A0A7J7MSK4"/>